<gene>
    <name evidence="2" type="ORF">AAG570_009410</name>
</gene>
<feature type="compositionally biased region" description="Basic and acidic residues" evidence="1">
    <location>
        <begin position="86"/>
        <end position="97"/>
    </location>
</feature>
<organism evidence="2 3">
    <name type="scientific">Ranatra chinensis</name>
    <dbReference type="NCBI Taxonomy" id="642074"/>
    <lineage>
        <taxon>Eukaryota</taxon>
        <taxon>Metazoa</taxon>
        <taxon>Ecdysozoa</taxon>
        <taxon>Arthropoda</taxon>
        <taxon>Hexapoda</taxon>
        <taxon>Insecta</taxon>
        <taxon>Pterygota</taxon>
        <taxon>Neoptera</taxon>
        <taxon>Paraneoptera</taxon>
        <taxon>Hemiptera</taxon>
        <taxon>Heteroptera</taxon>
        <taxon>Panheteroptera</taxon>
        <taxon>Nepomorpha</taxon>
        <taxon>Nepidae</taxon>
        <taxon>Ranatrinae</taxon>
        <taxon>Ranatra</taxon>
    </lineage>
</organism>
<proteinExistence type="predicted"/>
<dbReference type="EMBL" id="JBFDAA010000004">
    <property type="protein sequence ID" value="KAL1137714.1"/>
    <property type="molecule type" value="Genomic_DNA"/>
</dbReference>
<reference evidence="2 3" key="1">
    <citation type="submission" date="2024-07" db="EMBL/GenBank/DDBJ databases">
        <title>Chromosome-level genome assembly of the water stick insect Ranatra chinensis (Heteroptera: Nepidae).</title>
        <authorList>
            <person name="Liu X."/>
        </authorList>
    </citation>
    <scope>NUCLEOTIDE SEQUENCE [LARGE SCALE GENOMIC DNA]</scope>
    <source>
        <strain evidence="2">Cailab_2021Rc</strain>
        <tissue evidence="2">Muscle</tissue>
    </source>
</reference>
<protein>
    <submittedName>
        <fullName evidence="2">Uncharacterized protein</fullName>
    </submittedName>
</protein>
<dbReference type="Proteomes" id="UP001558652">
    <property type="component" value="Unassembled WGS sequence"/>
</dbReference>
<feature type="region of interest" description="Disordered" evidence="1">
    <location>
        <begin position="80"/>
        <end position="129"/>
    </location>
</feature>
<keyword evidence="3" id="KW-1185">Reference proteome</keyword>
<name>A0ABD0ZCA3_9HEMI</name>
<comment type="caution">
    <text evidence="2">The sequence shown here is derived from an EMBL/GenBank/DDBJ whole genome shotgun (WGS) entry which is preliminary data.</text>
</comment>
<evidence type="ECO:0000256" key="1">
    <source>
        <dbReference type="SAM" id="MobiDB-lite"/>
    </source>
</evidence>
<evidence type="ECO:0000313" key="3">
    <source>
        <dbReference type="Proteomes" id="UP001558652"/>
    </source>
</evidence>
<dbReference type="AlphaFoldDB" id="A0ABD0ZCA3"/>
<evidence type="ECO:0000313" key="2">
    <source>
        <dbReference type="EMBL" id="KAL1137714.1"/>
    </source>
</evidence>
<accession>A0ABD0ZCA3</accession>
<sequence length="185" mass="21594">MEGIHCFCNSLYPPPISARLEEPCFTRLYFTPQNNFRNIKCFWAGPRRGRDPLFKAAPDFYAPSSVTSYHRQLQDVAVRNNGRTKGGKEKGKNDFEKRRMRKRDKQWPSGIKVRSEKKTSGHSDSPSNQLTKGTKIMYLIVWYYCIETSGRWRNMNGITETGKEREGYETWVCHSHEFLQGSQSR</sequence>